<sequence>MVFDENDKSLFREYSLYQRLAKHYRCQNCYTKFNLYVWAKLITDDEGNEVVELGPKEHQCELKGTRIIQKSNFKTDMAKNKKGREVKIQTITDPFYDSHVFTFRFHSRNQCFYCTNCGKKQVYVKATFRENQNGEECIELSDDKHVCL</sequence>
<evidence type="ECO:0000313" key="1">
    <source>
        <dbReference type="Proteomes" id="UP000887579"/>
    </source>
</evidence>
<proteinExistence type="predicted"/>
<dbReference type="Proteomes" id="UP000887579">
    <property type="component" value="Unplaced"/>
</dbReference>
<reference evidence="2" key="1">
    <citation type="submission" date="2022-11" db="UniProtKB">
        <authorList>
            <consortium name="WormBaseParasite"/>
        </authorList>
    </citation>
    <scope>IDENTIFICATION</scope>
</reference>
<dbReference type="WBParaSite" id="ES5_v2.g17475.t1">
    <property type="protein sequence ID" value="ES5_v2.g17475.t1"/>
    <property type="gene ID" value="ES5_v2.g17475"/>
</dbReference>
<evidence type="ECO:0000313" key="2">
    <source>
        <dbReference type="WBParaSite" id="ES5_v2.g17475.t1"/>
    </source>
</evidence>
<name>A0AC34FJT5_9BILA</name>
<accession>A0AC34FJT5</accession>
<organism evidence="1 2">
    <name type="scientific">Panagrolaimus sp. ES5</name>
    <dbReference type="NCBI Taxonomy" id="591445"/>
    <lineage>
        <taxon>Eukaryota</taxon>
        <taxon>Metazoa</taxon>
        <taxon>Ecdysozoa</taxon>
        <taxon>Nematoda</taxon>
        <taxon>Chromadorea</taxon>
        <taxon>Rhabditida</taxon>
        <taxon>Tylenchina</taxon>
        <taxon>Panagrolaimomorpha</taxon>
        <taxon>Panagrolaimoidea</taxon>
        <taxon>Panagrolaimidae</taxon>
        <taxon>Panagrolaimus</taxon>
    </lineage>
</organism>
<protein>
    <submittedName>
        <fullName evidence="2">Uncharacterized protein</fullName>
    </submittedName>
</protein>